<dbReference type="GO" id="GO:0003677">
    <property type="term" value="F:DNA binding"/>
    <property type="evidence" value="ECO:0007669"/>
    <property type="project" value="UniProtKB-KW"/>
</dbReference>
<dbReference type="EnsemblMetazoa" id="PPAI008769-RA">
    <property type="protein sequence ID" value="PPAI008769-PA"/>
    <property type="gene ID" value="PPAI008769"/>
</dbReference>
<dbReference type="Pfam" id="PF09696">
    <property type="entry name" value="Ctf8"/>
    <property type="match status" value="1"/>
</dbReference>
<keyword evidence="3" id="KW-0238">DNA-binding</keyword>
<dbReference type="Proteomes" id="UP000092462">
    <property type="component" value="Unassembled WGS sequence"/>
</dbReference>
<dbReference type="PANTHER" id="PTHR28605:SF1">
    <property type="entry name" value="CHROMOSOME TRANSMISSION FIDELITY FACTOR 8"/>
    <property type="match status" value="1"/>
</dbReference>
<organism evidence="7 8">
    <name type="scientific">Phlebotomus papatasi</name>
    <name type="common">Sandfly</name>
    <dbReference type="NCBI Taxonomy" id="29031"/>
    <lineage>
        <taxon>Eukaryota</taxon>
        <taxon>Metazoa</taxon>
        <taxon>Ecdysozoa</taxon>
        <taxon>Arthropoda</taxon>
        <taxon>Hexapoda</taxon>
        <taxon>Insecta</taxon>
        <taxon>Pterygota</taxon>
        <taxon>Neoptera</taxon>
        <taxon>Endopterygota</taxon>
        <taxon>Diptera</taxon>
        <taxon>Nematocera</taxon>
        <taxon>Psychodoidea</taxon>
        <taxon>Psychodidae</taxon>
        <taxon>Phlebotomus</taxon>
        <taxon>Phlebotomus</taxon>
    </lineage>
</organism>
<dbReference type="GO" id="GO:0006260">
    <property type="term" value="P:DNA replication"/>
    <property type="evidence" value="ECO:0007669"/>
    <property type="project" value="UniProtKB-KW"/>
</dbReference>
<dbReference type="AlphaFoldDB" id="A0A1B0EZX5"/>
<evidence type="ECO:0000313" key="8">
    <source>
        <dbReference type="Proteomes" id="UP000092462"/>
    </source>
</evidence>
<name>A0A1B0EZX5_PHLPP</name>
<keyword evidence="2" id="KW-0235">DNA replication</keyword>
<evidence type="ECO:0000256" key="2">
    <source>
        <dbReference type="ARBA" id="ARBA00022705"/>
    </source>
</evidence>
<evidence type="ECO:0000313" key="7">
    <source>
        <dbReference type="EnsemblMetazoa" id="PPAI008769-PA"/>
    </source>
</evidence>
<evidence type="ECO:0000256" key="1">
    <source>
        <dbReference type="ARBA" id="ARBA00004123"/>
    </source>
</evidence>
<dbReference type="EMBL" id="AJVK01067546">
    <property type="status" value="NOT_ANNOTATED_CDS"/>
    <property type="molecule type" value="Genomic_DNA"/>
</dbReference>
<evidence type="ECO:0000256" key="4">
    <source>
        <dbReference type="ARBA" id="ARBA00023242"/>
    </source>
</evidence>
<dbReference type="VEuPathDB" id="VectorBase:PPAPM1_001464"/>
<dbReference type="VEuPathDB" id="VectorBase:PPAI008769"/>
<keyword evidence="8" id="KW-1185">Reference proteome</keyword>
<comment type="subcellular location">
    <subcellularLocation>
        <location evidence="1">Nucleus</location>
    </subcellularLocation>
</comment>
<sequence>MEKPYAVLEKIVKPTEKSPEDENMEVDVNQSISDSQILDSTVAIEHKSRQKTEYLVKAIVKKKLIFRARPKPIIAANLMKY</sequence>
<dbReference type="InterPro" id="IPR018607">
    <property type="entry name" value="Ctf8"/>
</dbReference>
<reference evidence="7" key="1">
    <citation type="submission" date="2022-08" db="UniProtKB">
        <authorList>
            <consortium name="EnsemblMetazoa"/>
        </authorList>
    </citation>
    <scope>IDENTIFICATION</scope>
    <source>
        <strain evidence="7">Israel</strain>
    </source>
</reference>
<proteinExistence type="inferred from homology"/>
<dbReference type="GO" id="GO:0031390">
    <property type="term" value="C:Ctf18 RFC-like complex"/>
    <property type="evidence" value="ECO:0007669"/>
    <property type="project" value="InterPro"/>
</dbReference>
<protein>
    <submittedName>
        <fullName evidence="7">Uncharacterized protein</fullName>
    </submittedName>
</protein>
<dbReference type="GO" id="GO:0007064">
    <property type="term" value="P:mitotic sister chromatid cohesion"/>
    <property type="evidence" value="ECO:0007669"/>
    <property type="project" value="InterPro"/>
</dbReference>
<evidence type="ECO:0000256" key="5">
    <source>
        <dbReference type="ARBA" id="ARBA00023306"/>
    </source>
</evidence>
<evidence type="ECO:0000256" key="6">
    <source>
        <dbReference type="ARBA" id="ARBA00038447"/>
    </source>
</evidence>
<evidence type="ECO:0000256" key="3">
    <source>
        <dbReference type="ARBA" id="ARBA00023125"/>
    </source>
</evidence>
<keyword evidence="5" id="KW-0131">Cell cycle</keyword>
<dbReference type="PANTHER" id="PTHR28605">
    <property type="entry name" value="CTF8, CHROMOSOME TRANSMISSION FIDELITY FACTOR 8 HOMOLOG (S. CEREVISIAE)"/>
    <property type="match status" value="1"/>
</dbReference>
<keyword evidence="4" id="KW-0539">Nucleus</keyword>
<comment type="similarity">
    <text evidence="6">Belongs to the CTF8 family.</text>
</comment>
<accession>A0A1B0EZX5</accession>